<evidence type="ECO:0000256" key="3">
    <source>
        <dbReference type="ARBA" id="ARBA00012438"/>
    </source>
</evidence>
<protein>
    <recommendedName>
        <fullName evidence="3">histidine kinase</fullName>
        <ecNumber evidence="3">2.7.13.3</ecNumber>
    </recommendedName>
</protein>
<keyword evidence="6 14" id="KW-0812">Transmembrane</keyword>
<sequence length="368" mass="40677">MREARALTDDRQDSDGQNRYAADLPRTFGASLRGPSMYRLANYDIPARFSAPRTAGRAVVIFAFGLGCALLMIGTRSIVDIWLPGAGPFALVYPAVMLSALYGRWESAMVTFAVCFLWAWWWILPETRSFTFETQADASRVAVNAACGLITILFAEIFRVAVQRASEERDLEIERRIQLMAELGHRTKNNFALVASLLHTQRRRETDRTLQLAFDTAIGRVQSFAHAYEMLSDDAEFGTRVAMDRYIQRLLDTVAPALFAGKVAVDLAIEPIEFGREKAVAVGLVCNEALTNAAKYAFVGRQAGEVSISLTGDERSWVFEVADNGVGMAKEKLEGLGSRLLDAFSAQADARLKVDSSDRGTRVVLKSR</sequence>
<dbReference type="Pfam" id="PF13493">
    <property type="entry name" value="DUF4118"/>
    <property type="match status" value="1"/>
</dbReference>
<evidence type="ECO:0000256" key="5">
    <source>
        <dbReference type="ARBA" id="ARBA00022679"/>
    </source>
</evidence>
<feature type="domain" description="Sensor protein KdpD transmembrane" evidence="17">
    <location>
        <begin position="67"/>
        <end position="167"/>
    </location>
</feature>
<organism evidence="18 19">
    <name type="scientific">Sphingomonas sabuli</name>
    <dbReference type="NCBI Taxonomy" id="2764186"/>
    <lineage>
        <taxon>Bacteria</taxon>
        <taxon>Pseudomonadati</taxon>
        <taxon>Pseudomonadota</taxon>
        <taxon>Alphaproteobacteria</taxon>
        <taxon>Sphingomonadales</taxon>
        <taxon>Sphingomonadaceae</taxon>
        <taxon>Sphingomonas</taxon>
    </lineage>
</organism>
<dbReference type="EMBL" id="CP060697">
    <property type="protein sequence ID" value="QNM82379.1"/>
    <property type="molecule type" value="Genomic_DNA"/>
</dbReference>
<feature type="compositionally biased region" description="Basic and acidic residues" evidence="13">
    <location>
        <begin position="1"/>
        <end position="16"/>
    </location>
</feature>
<feature type="region of interest" description="Disordered" evidence="13">
    <location>
        <begin position="1"/>
        <end position="20"/>
    </location>
</feature>
<evidence type="ECO:0000256" key="8">
    <source>
        <dbReference type="ARBA" id="ARBA00022777"/>
    </source>
</evidence>
<evidence type="ECO:0000256" key="4">
    <source>
        <dbReference type="ARBA" id="ARBA00022553"/>
    </source>
</evidence>
<feature type="transmembrane region" description="Helical" evidence="14">
    <location>
        <begin position="81"/>
        <end position="100"/>
    </location>
</feature>
<dbReference type="InterPro" id="IPR025201">
    <property type="entry name" value="KdpD_TM"/>
</dbReference>
<dbReference type="InterPro" id="IPR003594">
    <property type="entry name" value="HATPase_dom"/>
</dbReference>
<dbReference type="KEGG" id="ssau:H8M03_10210"/>
<dbReference type="InterPro" id="IPR011495">
    <property type="entry name" value="Sig_transdc_His_kin_sub2_dim/P"/>
</dbReference>
<dbReference type="InterPro" id="IPR038318">
    <property type="entry name" value="KdpD_sf"/>
</dbReference>
<dbReference type="Pfam" id="PF02518">
    <property type="entry name" value="HATPase_c"/>
    <property type="match status" value="1"/>
</dbReference>
<evidence type="ECO:0000313" key="19">
    <source>
        <dbReference type="Proteomes" id="UP000515861"/>
    </source>
</evidence>
<feature type="transmembrane region" description="Helical" evidence="14">
    <location>
        <begin position="107"/>
        <end position="123"/>
    </location>
</feature>
<keyword evidence="4" id="KW-0597">Phosphoprotein</keyword>
<feature type="domain" description="Histidine kinase/HSP90-like ATPase" evidence="15">
    <location>
        <begin position="281"/>
        <end position="364"/>
    </location>
</feature>
<dbReference type="Gene3D" id="1.20.120.620">
    <property type="entry name" value="Backbone structure of the membrane domain of e. Coli histidine kinase receptor kdpd"/>
    <property type="match status" value="1"/>
</dbReference>
<feature type="transmembrane region" description="Helical" evidence="14">
    <location>
        <begin position="58"/>
        <end position="75"/>
    </location>
</feature>
<dbReference type="Pfam" id="PF07568">
    <property type="entry name" value="HisKA_2"/>
    <property type="match status" value="1"/>
</dbReference>
<dbReference type="InterPro" id="IPR036890">
    <property type="entry name" value="HATPase_C_sf"/>
</dbReference>
<reference evidence="18 19" key="1">
    <citation type="submission" date="2020-08" db="EMBL/GenBank/DDBJ databases">
        <title>Sphingomonas sp. sand1-3 16S ribosomal RNA gene Genome sequencing and assembly.</title>
        <authorList>
            <person name="Kang M."/>
        </authorList>
    </citation>
    <scope>NUCLEOTIDE SEQUENCE [LARGE SCALE GENOMIC DNA]</scope>
    <source>
        <strain evidence="19">sand1-3</strain>
    </source>
</reference>
<feature type="domain" description="Signal transduction histidine kinase subgroup 2 dimerisation and phosphoacceptor" evidence="16">
    <location>
        <begin position="182"/>
        <end position="253"/>
    </location>
</feature>
<dbReference type="RefSeq" id="WP_187479334.1">
    <property type="nucleotide sequence ID" value="NZ_CP060697.1"/>
</dbReference>
<keyword evidence="9" id="KW-0067">ATP-binding</keyword>
<evidence type="ECO:0000259" key="15">
    <source>
        <dbReference type="Pfam" id="PF02518"/>
    </source>
</evidence>
<dbReference type="EC" id="2.7.13.3" evidence="3"/>
<dbReference type="Proteomes" id="UP000515861">
    <property type="component" value="Chromosome"/>
</dbReference>
<dbReference type="GO" id="GO:0000160">
    <property type="term" value="P:phosphorelay signal transduction system"/>
    <property type="evidence" value="ECO:0007669"/>
    <property type="project" value="UniProtKB-KW"/>
</dbReference>
<keyword evidence="5" id="KW-0808">Transferase</keyword>
<evidence type="ECO:0000259" key="17">
    <source>
        <dbReference type="Pfam" id="PF13493"/>
    </source>
</evidence>
<evidence type="ECO:0000256" key="6">
    <source>
        <dbReference type="ARBA" id="ARBA00022692"/>
    </source>
</evidence>
<keyword evidence="10 14" id="KW-1133">Transmembrane helix</keyword>
<dbReference type="PANTHER" id="PTHR41523:SF8">
    <property type="entry name" value="ETHYLENE RESPONSE SENSOR PROTEIN"/>
    <property type="match status" value="1"/>
</dbReference>
<dbReference type="GO" id="GO:0016020">
    <property type="term" value="C:membrane"/>
    <property type="evidence" value="ECO:0007669"/>
    <property type="project" value="UniProtKB-SubCell"/>
</dbReference>
<keyword evidence="8" id="KW-0418">Kinase</keyword>
<dbReference type="Gene3D" id="3.30.565.10">
    <property type="entry name" value="Histidine kinase-like ATPase, C-terminal domain"/>
    <property type="match status" value="1"/>
</dbReference>
<evidence type="ECO:0000256" key="11">
    <source>
        <dbReference type="ARBA" id="ARBA00023012"/>
    </source>
</evidence>
<keyword evidence="19" id="KW-1185">Reference proteome</keyword>
<evidence type="ECO:0000259" key="16">
    <source>
        <dbReference type="Pfam" id="PF07568"/>
    </source>
</evidence>
<comment type="catalytic activity">
    <reaction evidence="1">
        <text>ATP + protein L-histidine = ADP + protein N-phospho-L-histidine.</text>
        <dbReference type="EC" id="2.7.13.3"/>
    </reaction>
</comment>
<evidence type="ECO:0000256" key="1">
    <source>
        <dbReference type="ARBA" id="ARBA00000085"/>
    </source>
</evidence>
<evidence type="ECO:0000256" key="12">
    <source>
        <dbReference type="ARBA" id="ARBA00023136"/>
    </source>
</evidence>
<dbReference type="GO" id="GO:0004673">
    <property type="term" value="F:protein histidine kinase activity"/>
    <property type="evidence" value="ECO:0007669"/>
    <property type="project" value="UniProtKB-EC"/>
</dbReference>
<name>A0A7G9L180_9SPHN</name>
<gene>
    <name evidence="18" type="ORF">H8M03_10210</name>
</gene>
<keyword evidence="7" id="KW-0547">Nucleotide-binding</keyword>
<evidence type="ECO:0000256" key="14">
    <source>
        <dbReference type="SAM" id="Phobius"/>
    </source>
</evidence>
<feature type="transmembrane region" description="Helical" evidence="14">
    <location>
        <begin position="143"/>
        <end position="162"/>
    </location>
</feature>
<comment type="subcellular location">
    <subcellularLocation>
        <location evidence="2">Membrane</location>
        <topology evidence="2">Multi-pass membrane protein</topology>
    </subcellularLocation>
</comment>
<accession>A0A7G9L180</accession>
<evidence type="ECO:0000256" key="13">
    <source>
        <dbReference type="SAM" id="MobiDB-lite"/>
    </source>
</evidence>
<evidence type="ECO:0000256" key="2">
    <source>
        <dbReference type="ARBA" id="ARBA00004141"/>
    </source>
</evidence>
<dbReference type="PANTHER" id="PTHR41523">
    <property type="entry name" value="TWO-COMPONENT SYSTEM SENSOR PROTEIN"/>
    <property type="match status" value="1"/>
</dbReference>
<dbReference type="AlphaFoldDB" id="A0A7G9L180"/>
<evidence type="ECO:0000256" key="7">
    <source>
        <dbReference type="ARBA" id="ARBA00022741"/>
    </source>
</evidence>
<dbReference type="GO" id="GO:0005524">
    <property type="term" value="F:ATP binding"/>
    <property type="evidence" value="ECO:0007669"/>
    <property type="project" value="UniProtKB-KW"/>
</dbReference>
<evidence type="ECO:0000256" key="9">
    <source>
        <dbReference type="ARBA" id="ARBA00022840"/>
    </source>
</evidence>
<evidence type="ECO:0000256" key="10">
    <source>
        <dbReference type="ARBA" id="ARBA00022989"/>
    </source>
</evidence>
<keyword evidence="12 14" id="KW-0472">Membrane</keyword>
<keyword evidence="11" id="KW-0902">Two-component regulatory system</keyword>
<evidence type="ECO:0000313" key="18">
    <source>
        <dbReference type="EMBL" id="QNM82379.1"/>
    </source>
</evidence>
<proteinExistence type="predicted"/>
<dbReference type="SUPFAM" id="SSF55874">
    <property type="entry name" value="ATPase domain of HSP90 chaperone/DNA topoisomerase II/histidine kinase"/>
    <property type="match status" value="1"/>
</dbReference>